<dbReference type="STRING" id="1043003.A0A074W4V1"/>
<feature type="compositionally biased region" description="Polar residues" evidence="1">
    <location>
        <begin position="211"/>
        <end position="248"/>
    </location>
</feature>
<dbReference type="GeneID" id="63919090"/>
<organism evidence="2 3">
    <name type="scientific">Aureobasidium melanogenum (strain CBS 110374)</name>
    <name type="common">Aureobasidium pullulans var. melanogenum</name>
    <dbReference type="NCBI Taxonomy" id="1043003"/>
    <lineage>
        <taxon>Eukaryota</taxon>
        <taxon>Fungi</taxon>
        <taxon>Dikarya</taxon>
        <taxon>Ascomycota</taxon>
        <taxon>Pezizomycotina</taxon>
        <taxon>Dothideomycetes</taxon>
        <taxon>Dothideomycetidae</taxon>
        <taxon>Dothideales</taxon>
        <taxon>Saccotheciaceae</taxon>
        <taxon>Aureobasidium</taxon>
    </lineage>
</organism>
<dbReference type="PANTHER" id="PTHR42053">
    <property type="match status" value="1"/>
</dbReference>
<reference evidence="2 3" key="1">
    <citation type="journal article" date="2014" name="BMC Genomics">
        <title>Genome sequencing of four Aureobasidium pullulans varieties: biotechnological potential, stress tolerance, and description of new species.</title>
        <authorList>
            <person name="Gostin Ar C."/>
            <person name="Ohm R.A."/>
            <person name="Kogej T."/>
            <person name="Sonjak S."/>
            <person name="Turk M."/>
            <person name="Zajc J."/>
            <person name="Zalar P."/>
            <person name="Grube M."/>
            <person name="Sun H."/>
            <person name="Han J."/>
            <person name="Sharma A."/>
            <person name="Chiniquy J."/>
            <person name="Ngan C.Y."/>
            <person name="Lipzen A."/>
            <person name="Barry K."/>
            <person name="Grigoriev I.V."/>
            <person name="Gunde-Cimerman N."/>
        </authorList>
    </citation>
    <scope>NUCLEOTIDE SEQUENCE [LARGE SCALE GENOMIC DNA]</scope>
    <source>
        <strain evidence="2 3">CBS 110374</strain>
    </source>
</reference>
<evidence type="ECO:0000313" key="2">
    <source>
        <dbReference type="EMBL" id="KEQ67903.1"/>
    </source>
</evidence>
<proteinExistence type="predicted"/>
<feature type="region of interest" description="Disordered" evidence="1">
    <location>
        <begin position="1"/>
        <end position="55"/>
    </location>
</feature>
<evidence type="ECO:0000313" key="3">
    <source>
        <dbReference type="Proteomes" id="UP000030672"/>
    </source>
</evidence>
<feature type="region of interest" description="Disordered" evidence="1">
    <location>
        <begin position="96"/>
        <end position="264"/>
    </location>
</feature>
<keyword evidence="3" id="KW-1185">Reference proteome</keyword>
<sequence length="264" mass="28542">MAARSTSAPSVIETKSDDNKRPRRPTLQTPLSASYPSEVKSPFPGTPSFIKREENIKTPVTPPVAYLDFLKSMPTGLASPLTTGTSSKFHFQDKVSSEAIEEADEKCPDATPEIVQPTLSRTNSTSSEASTTSVMSSSTESVHSVTSTISETKRKTRPQSPRVIIPPSPFAKPRSAKLPRGVQVPPSPMSPANLRSPMSARTHYEPHSASGLGSTPWSATYSPTEAESSTTSKMSVRQVVTRTVTYSRTPLDPAPKGKRRKIEE</sequence>
<dbReference type="AlphaFoldDB" id="A0A074W4V1"/>
<name>A0A074W4V1_AURM1</name>
<evidence type="ECO:0000256" key="1">
    <source>
        <dbReference type="SAM" id="MobiDB-lite"/>
    </source>
</evidence>
<protein>
    <submittedName>
        <fullName evidence="2">Uncharacterized protein</fullName>
    </submittedName>
</protein>
<dbReference type="HOGENOM" id="CLU_042426_1_0_1"/>
<accession>A0A074W4V1</accession>
<feature type="compositionally biased region" description="Polar residues" evidence="1">
    <location>
        <begin position="26"/>
        <end position="35"/>
    </location>
</feature>
<dbReference type="EMBL" id="KL584824">
    <property type="protein sequence ID" value="KEQ67903.1"/>
    <property type="molecule type" value="Genomic_DNA"/>
</dbReference>
<dbReference type="PANTHER" id="PTHR42053:SF1">
    <property type="match status" value="1"/>
</dbReference>
<feature type="compositionally biased region" description="Low complexity" evidence="1">
    <location>
        <begin position="120"/>
        <end position="150"/>
    </location>
</feature>
<dbReference type="Proteomes" id="UP000030672">
    <property type="component" value="Unassembled WGS sequence"/>
</dbReference>
<gene>
    <name evidence="2" type="ORF">M437DRAFT_71680</name>
</gene>
<dbReference type="RefSeq" id="XP_040884925.1">
    <property type="nucleotide sequence ID" value="XM_041025717.1"/>
</dbReference>